<comment type="caution">
    <text evidence="1">The sequence shown here is derived from an EMBL/GenBank/DDBJ whole genome shotgun (WGS) entry which is preliminary data.</text>
</comment>
<proteinExistence type="predicted"/>
<gene>
    <name evidence="1" type="ORF">Pint_33361</name>
</gene>
<accession>A0ACC0X5F4</accession>
<name>A0ACC0X5F4_9ROSI</name>
<reference evidence="2" key="1">
    <citation type="journal article" date="2023" name="G3 (Bethesda)">
        <title>Genome assembly and association tests identify interacting loci associated with vigor, precocity, and sex in interspecific pistachio rootstocks.</title>
        <authorList>
            <person name="Palmer W."/>
            <person name="Jacygrad E."/>
            <person name="Sagayaradj S."/>
            <person name="Cavanaugh K."/>
            <person name="Han R."/>
            <person name="Bertier L."/>
            <person name="Beede B."/>
            <person name="Kafkas S."/>
            <person name="Golino D."/>
            <person name="Preece J."/>
            <person name="Michelmore R."/>
        </authorList>
    </citation>
    <scope>NUCLEOTIDE SEQUENCE [LARGE SCALE GENOMIC DNA]</scope>
</reference>
<evidence type="ECO:0000313" key="1">
    <source>
        <dbReference type="EMBL" id="KAJ0009881.1"/>
    </source>
</evidence>
<organism evidence="1 2">
    <name type="scientific">Pistacia integerrima</name>
    <dbReference type="NCBI Taxonomy" id="434235"/>
    <lineage>
        <taxon>Eukaryota</taxon>
        <taxon>Viridiplantae</taxon>
        <taxon>Streptophyta</taxon>
        <taxon>Embryophyta</taxon>
        <taxon>Tracheophyta</taxon>
        <taxon>Spermatophyta</taxon>
        <taxon>Magnoliopsida</taxon>
        <taxon>eudicotyledons</taxon>
        <taxon>Gunneridae</taxon>
        <taxon>Pentapetalae</taxon>
        <taxon>rosids</taxon>
        <taxon>malvids</taxon>
        <taxon>Sapindales</taxon>
        <taxon>Anacardiaceae</taxon>
        <taxon>Pistacia</taxon>
    </lineage>
</organism>
<dbReference type="EMBL" id="CM047749">
    <property type="protein sequence ID" value="KAJ0009881.1"/>
    <property type="molecule type" value="Genomic_DNA"/>
</dbReference>
<protein>
    <submittedName>
        <fullName evidence="1">Uncharacterized protein</fullName>
    </submittedName>
</protein>
<sequence length="638" mass="69650">MAMSGDFFLCASLEARSTSLSLSLSFNCFRTLPITQHMFMYSPKPLVIVSTPKRRFRSKSISCSDHNSSSPDFNIVSSSECSDGSVLFRFGHKRNVRVDKPPAEAADEEDEEKVSGKVESLEKECCNGDIVSENVVYHFKRRPETRDQVTRNDSENDISYYVDLHSDRDSSRNANGEISSPVTVSEHNSEDSVKVENSGAFEGDSERNDNNQVSTVVVDAKLGVENVGSSLEVLHDSVSGEIATQFSSSGSELKKELSNSYAAHRISEKSESQSQSVEIVRVSTAVKKDNVDTVSNYVSGEDDAEGHVIEETPKSIPLEADAIPDDATTHSPVDESVDTHRSVISKMEEKITEDDAPSVNTTEVSISDAVEFQSVEPTSKRKEMRTADLYLSSGAALLQHPNKALTGGRDAYFVACQNWLGIADGVGQWSFKGIKAGLYAQELMENCEKIVSEIQNTSITDPVEVLTRSAAETRSPGSTTVLVAYFDGQAFHVANIGDSGFVIIRHGTVFKRSFPMVHEFNFPLLIERGDDPSKLVEVHKIDLIEGDVVVTGSDGLFDNLFEQEIALIVSRSLQDGFKAQEIAESLAMRAQEVGQSESARSPFANAAQAAGYVGYNSGKLDDVTVIVSLVEKRSTSHL</sequence>
<evidence type="ECO:0000313" key="2">
    <source>
        <dbReference type="Proteomes" id="UP001163603"/>
    </source>
</evidence>
<keyword evidence="2" id="KW-1185">Reference proteome</keyword>
<dbReference type="Proteomes" id="UP001163603">
    <property type="component" value="Chromosome 14"/>
</dbReference>